<reference evidence="2" key="1">
    <citation type="journal article" date="2022" name="Front. Genet.">
        <title>Chromosome-Scale Assembly of the Dendrobium nobile Genome Provides Insights Into the Molecular Mechanism of the Biosynthesis of the Medicinal Active Ingredient of Dendrobium.</title>
        <authorList>
            <person name="Xu Q."/>
            <person name="Niu S.-C."/>
            <person name="Li K.-L."/>
            <person name="Zheng P.-J."/>
            <person name="Zhang X.-J."/>
            <person name="Jia Y."/>
            <person name="Liu Y."/>
            <person name="Niu Y.-X."/>
            <person name="Yu L.-H."/>
            <person name="Chen D.-F."/>
            <person name="Zhang G.-Q."/>
        </authorList>
    </citation>
    <scope>NUCLEOTIDE SEQUENCE</scope>
    <source>
        <tissue evidence="2">Leaf</tissue>
    </source>
</reference>
<proteinExistence type="predicted"/>
<comment type="caution">
    <text evidence="2">The sequence shown here is derived from an EMBL/GenBank/DDBJ whole genome shotgun (WGS) entry which is preliminary data.</text>
</comment>
<evidence type="ECO:0000313" key="3">
    <source>
        <dbReference type="Proteomes" id="UP000829196"/>
    </source>
</evidence>
<name>A0A8T3C7D5_DENNO</name>
<feature type="region of interest" description="Disordered" evidence="1">
    <location>
        <begin position="36"/>
        <end position="81"/>
    </location>
</feature>
<dbReference type="EMBL" id="JAGYWB010000003">
    <property type="protein sequence ID" value="KAI0527032.1"/>
    <property type="molecule type" value="Genomic_DNA"/>
</dbReference>
<feature type="compositionally biased region" description="Basic and acidic residues" evidence="1">
    <location>
        <begin position="72"/>
        <end position="81"/>
    </location>
</feature>
<gene>
    <name evidence="2" type="ORF">KFK09_002628</name>
</gene>
<dbReference type="AlphaFoldDB" id="A0A8T3C7D5"/>
<sequence length="81" mass="8778">MLLFLFGRNSIVGPSEGHSRWQWLGGMSDRQLGNFDGGIGCNGEVEGGGSGSEMTRRQSEEEESGRVNSSTRRADEGEKDV</sequence>
<organism evidence="2 3">
    <name type="scientific">Dendrobium nobile</name>
    <name type="common">Orchid</name>
    <dbReference type="NCBI Taxonomy" id="94219"/>
    <lineage>
        <taxon>Eukaryota</taxon>
        <taxon>Viridiplantae</taxon>
        <taxon>Streptophyta</taxon>
        <taxon>Embryophyta</taxon>
        <taxon>Tracheophyta</taxon>
        <taxon>Spermatophyta</taxon>
        <taxon>Magnoliopsida</taxon>
        <taxon>Liliopsida</taxon>
        <taxon>Asparagales</taxon>
        <taxon>Orchidaceae</taxon>
        <taxon>Epidendroideae</taxon>
        <taxon>Malaxideae</taxon>
        <taxon>Dendrobiinae</taxon>
        <taxon>Dendrobium</taxon>
    </lineage>
</organism>
<keyword evidence="3" id="KW-1185">Reference proteome</keyword>
<feature type="compositionally biased region" description="Gly residues" evidence="1">
    <location>
        <begin position="36"/>
        <end position="51"/>
    </location>
</feature>
<accession>A0A8T3C7D5</accession>
<protein>
    <submittedName>
        <fullName evidence="2">Uncharacterized protein</fullName>
    </submittedName>
</protein>
<evidence type="ECO:0000313" key="2">
    <source>
        <dbReference type="EMBL" id="KAI0527032.1"/>
    </source>
</evidence>
<dbReference type="Proteomes" id="UP000829196">
    <property type="component" value="Unassembled WGS sequence"/>
</dbReference>
<evidence type="ECO:0000256" key="1">
    <source>
        <dbReference type="SAM" id="MobiDB-lite"/>
    </source>
</evidence>